<dbReference type="Gene3D" id="3.30.590.10">
    <property type="entry name" value="Glutamine synthetase/guanido kinase, catalytic domain"/>
    <property type="match status" value="2"/>
</dbReference>
<keyword evidence="4" id="KW-1185">Reference proteome</keyword>
<comment type="similarity">
    <text evidence="1">Belongs to the glutamine synthetase family.</text>
</comment>
<dbReference type="PANTHER" id="PTHR43383:SF2">
    <property type="entry name" value="AMIDOHYDROLASE 2 FAMILY PROTEIN"/>
    <property type="match status" value="1"/>
</dbReference>
<accession>A0A2S6CD37</accession>
<proteinExistence type="inferred from homology"/>
<dbReference type="STRING" id="357750.A0A2S6CD37"/>
<dbReference type="SUPFAM" id="SSF55931">
    <property type="entry name" value="Glutamine synthetase/guanido kinase"/>
    <property type="match status" value="1"/>
</dbReference>
<dbReference type="OrthoDB" id="3364440at2759"/>
<sequence length="683" mass="76366">MAAEHATIEHLRRVIRTLPVVDHHAHNLLRLEKLKQEDFLSATSEATGSALDDHVMALPHFRALRQLRELVWHKAEKLPVGIAIADEEACSLAWIAFITAFEEAIVAYLEDDAVVGFKSVICYRTGLDIELGSDLEVSETALRSFTRHFLPRCVETKFRVETKGMNDALVISTCKLLQASSRQNGVAKPLQFHTGLGDNDISILDRCRTSSRCIPRCQSCCYILRIPYTREAGYLATVYKNVFLDLGEVFPQVSRDGQEHIIRQALEITPTSKLLWSTDAHHFPETYYLGSVQGRAALEKAFCEYVEQGDLSVDEAVDAVKRILFENSNSLYQLGLTLPNDANNKPLDVQTDQGAANNTTTTQQMSKPNAQSLLQKIQPVVHNNNLQYVFVQWLEYMAQLRSRWLPIKSFNKLVNGDDLKDKHSVELLVGFEIEITFCRREVTQGGEVSFSPLDTNHAWGTFSDEQYAKSLELITLIVGALANIGVEIEHFHSEAGAGHDALSSAELKALSESFAAAILQHLPAICALTMPQSVSYNRVADDSWTCGTWVAWGTNNRETPLRRVSDTRWEIRCLDGFANMYLALSALLSAGLNGMESSLQLELQDCKVNPTKLSDDGKKNLGIVQRVPKSIEQALAAMEADAELQSLLGREIAVNWLAVEKATVEMLAEMPEAQRRTWLMERY</sequence>
<dbReference type="InterPro" id="IPR032466">
    <property type="entry name" value="Metal_Hydrolase"/>
</dbReference>
<dbReference type="InterPro" id="IPR008146">
    <property type="entry name" value="Gln_synth_cat_dom"/>
</dbReference>
<reference evidence="4" key="1">
    <citation type="journal article" date="2017" name="bioRxiv">
        <title>Conservation of a gene cluster reveals novel cercosporin biosynthetic mechanisms and extends production to the genus Colletotrichum.</title>
        <authorList>
            <person name="de Jonge R."/>
            <person name="Ebert M.K."/>
            <person name="Huitt-Roehl C.R."/>
            <person name="Pal P."/>
            <person name="Suttle J.C."/>
            <person name="Spanner R.E."/>
            <person name="Neubauer J.D."/>
            <person name="Jurick W.M.II."/>
            <person name="Stott K.A."/>
            <person name="Secor G.A."/>
            <person name="Thomma B.P.H.J."/>
            <person name="Van de Peer Y."/>
            <person name="Townsend C.A."/>
            <person name="Bolton M.D."/>
        </authorList>
    </citation>
    <scope>NUCLEOTIDE SEQUENCE [LARGE SCALE GENOMIC DNA]</scope>
    <source>
        <strain evidence="4">CBS538.71</strain>
    </source>
</reference>
<dbReference type="Proteomes" id="UP000237631">
    <property type="component" value="Unassembled WGS sequence"/>
</dbReference>
<dbReference type="EMBL" id="PNEN01000488">
    <property type="protein sequence ID" value="PPJ57641.1"/>
    <property type="molecule type" value="Genomic_DNA"/>
</dbReference>
<dbReference type="Gene3D" id="3.20.20.140">
    <property type="entry name" value="Metal-dependent hydrolases"/>
    <property type="match status" value="1"/>
</dbReference>
<dbReference type="AlphaFoldDB" id="A0A2S6CD37"/>
<feature type="domain" description="GS catalytic" evidence="2">
    <location>
        <begin position="407"/>
        <end position="591"/>
    </location>
</feature>
<dbReference type="SUPFAM" id="SSF51556">
    <property type="entry name" value="Metallo-dependent hydrolases"/>
    <property type="match status" value="1"/>
</dbReference>
<dbReference type="GO" id="GO:0004356">
    <property type="term" value="F:glutamine synthetase activity"/>
    <property type="evidence" value="ECO:0007669"/>
    <property type="project" value="InterPro"/>
</dbReference>
<gene>
    <name evidence="3" type="ORF">CBER1_00243</name>
</gene>
<evidence type="ECO:0000313" key="3">
    <source>
        <dbReference type="EMBL" id="PPJ57641.1"/>
    </source>
</evidence>
<dbReference type="InterPro" id="IPR014746">
    <property type="entry name" value="Gln_synth/guanido_kin_cat_dom"/>
</dbReference>
<comment type="caution">
    <text evidence="3">The sequence shown here is derived from an EMBL/GenBank/DDBJ whole genome shotgun (WGS) entry which is preliminary data.</text>
</comment>
<dbReference type="Pfam" id="PF00120">
    <property type="entry name" value="Gln-synt_C"/>
    <property type="match status" value="1"/>
</dbReference>
<evidence type="ECO:0000313" key="4">
    <source>
        <dbReference type="Proteomes" id="UP000237631"/>
    </source>
</evidence>
<organism evidence="3 4">
    <name type="scientific">Cercospora berteroae</name>
    <dbReference type="NCBI Taxonomy" id="357750"/>
    <lineage>
        <taxon>Eukaryota</taxon>
        <taxon>Fungi</taxon>
        <taxon>Dikarya</taxon>
        <taxon>Ascomycota</taxon>
        <taxon>Pezizomycotina</taxon>
        <taxon>Dothideomycetes</taxon>
        <taxon>Dothideomycetidae</taxon>
        <taxon>Mycosphaerellales</taxon>
        <taxon>Mycosphaerellaceae</taxon>
        <taxon>Cercospora</taxon>
    </lineage>
</organism>
<evidence type="ECO:0000259" key="2">
    <source>
        <dbReference type="SMART" id="SM01230"/>
    </source>
</evidence>
<dbReference type="SMART" id="SM01230">
    <property type="entry name" value="Gln-synt_C"/>
    <property type="match status" value="1"/>
</dbReference>
<evidence type="ECO:0000256" key="1">
    <source>
        <dbReference type="RuleBase" id="RU000384"/>
    </source>
</evidence>
<dbReference type="PANTHER" id="PTHR43383">
    <property type="entry name" value="NODULIN 6"/>
    <property type="match status" value="1"/>
</dbReference>
<name>A0A2S6CD37_9PEZI</name>
<protein>
    <recommendedName>
        <fullName evidence="2">GS catalytic domain-containing protein</fullName>
    </recommendedName>
</protein>